<dbReference type="AlphaFoldDB" id="A0A158QY05"/>
<sequence>MVSLAVLCGSKRPSERYFDKITLEEPSTAGESPWSNLRARDFPVEPPPPEEDETSLPRPPTVVEALASSTTEPAQTSPTPLNATEVSAIEVVTQSYENAKDAITSFFVVSAQNLGVTIEFLYHKVREMVGWDTPDDGIQTNSTTVVNISSTTMEPPIAAGDTIPERTVVELEHSSRFEVESLASAESEDGVHRASHILETIEQLHTLIERIRIRTNRRSYTFENA</sequence>
<evidence type="ECO:0000313" key="2">
    <source>
        <dbReference type="EMBL" id="VDL71278.1"/>
    </source>
</evidence>
<reference evidence="4" key="1">
    <citation type="submission" date="2016-04" db="UniProtKB">
        <authorList>
            <consortium name="WormBaseParasite"/>
        </authorList>
    </citation>
    <scope>IDENTIFICATION</scope>
</reference>
<proteinExistence type="predicted"/>
<name>A0A158QY05_NIPBR</name>
<dbReference type="Proteomes" id="UP000271162">
    <property type="component" value="Unassembled WGS sequence"/>
</dbReference>
<dbReference type="EMBL" id="UYSL01019915">
    <property type="protein sequence ID" value="VDL71278.1"/>
    <property type="molecule type" value="Genomic_DNA"/>
</dbReference>
<feature type="region of interest" description="Disordered" evidence="1">
    <location>
        <begin position="17"/>
        <end position="60"/>
    </location>
</feature>
<dbReference type="STRING" id="27835.A0A158QY05"/>
<reference evidence="2 3" key="2">
    <citation type="submission" date="2018-11" db="EMBL/GenBank/DDBJ databases">
        <authorList>
            <consortium name="Pathogen Informatics"/>
        </authorList>
    </citation>
    <scope>NUCLEOTIDE SEQUENCE [LARGE SCALE GENOMIC DNA]</scope>
</reference>
<keyword evidence="3" id="KW-1185">Reference proteome</keyword>
<accession>A0A158QY05</accession>
<organism evidence="4">
    <name type="scientific">Nippostrongylus brasiliensis</name>
    <name type="common">Rat hookworm</name>
    <dbReference type="NCBI Taxonomy" id="27835"/>
    <lineage>
        <taxon>Eukaryota</taxon>
        <taxon>Metazoa</taxon>
        <taxon>Ecdysozoa</taxon>
        <taxon>Nematoda</taxon>
        <taxon>Chromadorea</taxon>
        <taxon>Rhabditida</taxon>
        <taxon>Rhabditina</taxon>
        <taxon>Rhabditomorpha</taxon>
        <taxon>Strongyloidea</taxon>
        <taxon>Heligmosomidae</taxon>
        <taxon>Nippostrongylus</taxon>
    </lineage>
</organism>
<dbReference type="WBParaSite" id="NBR_0000768801-mRNA-1">
    <property type="protein sequence ID" value="NBR_0000768801-mRNA-1"/>
    <property type="gene ID" value="NBR_0000768801"/>
</dbReference>
<evidence type="ECO:0000313" key="3">
    <source>
        <dbReference type="Proteomes" id="UP000271162"/>
    </source>
</evidence>
<evidence type="ECO:0000256" key="1">
    <source>
        <dbReference type="SAM" id="MobiDB-lite"/>
    </source>
</evidence>
<evidence type="ECO:0000313" key="4">
    <source>
        <dbReference type="WBParaSite" id="NBR_0000768801-mRNA-1"/>
    </source>
</evidence>
<gene>
    <name evidence="2" type="ORF">NBR_LOCUS7689</name>
</gene>
<protein>
    <submittedName>
        <fullName evidence="4">Envelope-like protein</fullName>
    </submittedName>
</protein>